<comment type="caution">
    <text evidence="4">The sequence shown here is derived from an EMBL/GenBank/DDBJ whole genome shotgun (WGS) entry which is preliminary data.</text>
</comment>
<dbReference type="PROSITE" id="PS50195">
    <property type="entry name" value="PX"/>
    <property type="match status" value="1"/>
</dbReference>
<dbReference type="InterPro" id="IPR036871">
    <property type="entry name" value="PX_dom_sf"/>
</dbReference>
<dbReference type="Pfam" id="PF00787">
    <property type="entry name" value="PX"/>
    <property type="match status" value="1"/>
</dbReference>
<feature type="domain" description="T-SNARE coiled-coil homology" evidence="2">
    <location>
        <begin position="738"/>
        <end position="784"/>
    </location>
</feature>
<protein>
    <recommendedName>
        <fullName evidence="6">PX domain-containing protein</fullName>
    </recommendedName>
</protein>
<dbReference type="CDD" id="cd15858">
    <property type="entry name" value="SNARE_VAM7"/>
    <property type="match status" value="1"/>
</dbReference>
<dbReference type="PANTHER" id="PTHR22775">
    <property type="entry name" value="SORTING NEXIN"/>
    <property type="match status" value="1"/>
</dbReference>
<dbReference type="CDD" id="cd06897">
    <property type="entry name" value="PX_SNARE"/>
    <property type="match status" value="1"/>
</dbReference>
<dbReference type="PANTHER" id="PTHR22775:SF3">
    <property type="entry name" value="SORTING NEXIN-13"/>
    <property type="match status" value="1"/>
</dbReference>
<evidence type="ECO:0000259" key="3">
    <source>
        <dbReference type="PROSITE" id="PS50195"/>
    </source>
</evidence>
<dbReference type="InterPro" id="IPR001683">
    <property type="entry name" value="PX_dom"/>
</dbReference>
<dbReference type="GO" id="GO:0035091">
    <property type="term" value="F:phosphatidylinositol binding"/>
    <property type="evidence" value="ECO:0007669"/>
    <property type="project" value="InterPro"/>
</dbReference>
<dbReference type="Gene3D" id="3.30.1520.10">
    <property type="entry name" value="Phox-like domain"/>
    <property type="match status" value="1"/>
</dbReference>
<feature type="compositionally biased region" description="Basic and acidic residues" evidence="1">
    <location>
        <begin position="52"/>
        <end position="62"/>
    </location>
</feature>
<dbReference type="OrthoDB" id="5402929at2759"/>
<dbReference type="InterPro" id="IPR000727">
    <property type="entry name" value="T_SNARE_dom"/>
</dbReference>
<dbReference type="InterPro" id="IPR035426">
    <property type="entry name" value="Gemin2/Brr1"/>
</dbReference>
<evidence type="ECO:0000256" key="1">
    <source>
        <dbReference type="SAM" id="MobiDB-lite"/>
    </source>
</evidence>
<dbReference type="SUPFAM" id="SSF64268">
    <property type="entry name" value="PX domain"/>
    <property type="match status" value="1"/>
</dbReference>
<dbReference type="GO" id="GO:0000387">
    <property type="term" value="P:spliceosomal snRNP assembly"/>
    <property type="evidence" value="ECO:0007669"/>
    <property type="project" value="InterPro"/>
</dbReference>
<feature type="compositionally biased region" description="Basic and acidic residues" evidence="1">
    <location>
        <begin position="350"/>
        <end position="360"/>
    </location>
</feature>
<dbReference type="SMART" id="SM00312">
    <property type="entry name" value="PX"/>
    <property type="match status" value="1"/>
</dbReference>
<feature type="domain" description="PX" evidence="3">
    <location>
        <begin position="424"/>
        <end position="539"/>
    </location>
</feature>
<name>A0A9W4I723_PENNA</name>
<dbReference type="PROSITE" id="PS50192">
    <property type="entry name" value="T_SNARE"/>
    <property type="match status" value="1"/>
</dbReference>
<dbReference type="Gene3D" id="1.20.58.1070">
    <property type="match status" value="1"/>
</dbReference>
<feature type="compositionally biased region" description="Polar residues" evidence="1">
    <location>
        <begin position="304"/>
        <end position="316"/>
    </location>
</feature>
<organism evidence="4 5">
    <name type="scientific">Penicillium nalgiovense</name>
    <dbReference type="NCBI Taxonomy" id="60175"/>
    <lineage>
        <taxon>Eukaryota</taxon>
        <taxon>Fungi</taxon>
        <taxon>Dikarya</taxon>
        <taxon>Ascomycota</taxon>
        <taxon>Pezizomycotina</taxon>
        <taxon>Eurotiomycetes</taxon>
        <taxon>Eurotiomycetidae</taxon>
        <taxon>Eurotiales</taxon>
        <taxon>Aspergillaceae</taxon>
        <taxon>Penicillium</taxon>
    </lineage>
</organism>
<feature type="region of interest" description="Disordered" evidence="1">
    <location>
        <begin position="292"/>
        <end position="379"/>
    </location>
</feature>
<evidence type="ECO:0000313" key="5">
    <source>
        <dbReference type="Proteomes" id="UP001153461"/>
    </source>
</evidence>
<reference evidence="4" key="1">
    <citation type="submission" date="2021-07" db="EMBL/GenBank/DDBJ databases">
        <authorList>
            <person name="Branca A.L. A."/>
        </authorList>
    </citation>
    <scope>NUCLEOTIDE SEQUENCE</scope>
</reference>
<dbReference type="Gene3D" id="1.20.5.110">
    <property type="match status" value="1"/>
</dbReference>
<dbReference type="SUPFAM" id="SSF58038">
    <property type="entry name" value="SNARE fusion complex"/>
    <property type="match status" value="1"/>
</dbReference>
<feature type="compositionally biased region" description="Acidic residues" evidence="1">
    <location>
        <begin position="292"/>
        <end position="303"/>
    </location>
</feature>
<feature type="region of interest" description="Disordered" evidence="1">
    <location>
        <begin position="86"/>
        <end position="110"/>
    </location>
</feature>
<feature type="region of interest" description="Disordered" evidence="1">
    <location>
        <begin position="1"/>
        <end position="63"/>
    </location>
</feature>
<dbReference type="Pfam" id="PF04938">
    <property type="entry name" value="SIP1"/>
    <property type="match status" value="1"/>
</dbReference>
<feature type="compositionally biased region" description="Polar residues" evidence="1">
    <location>
        <begin position="86"/>
        <end position="100"/>
    </location>
</feature>
<dbReference type="AlphaFoldDB" id="A0A9W4I723"/>
<dbReference type="Proteomes" id="UP001153461">
    <property type="component" value="Unassembled WGS sequence"/>
</dbReference>
<evidence type="ECO:0000313" key="4">
    <source>
        <dbReference type="EMBL" id="CAG8249843.1"/>
    </source>
</evidence>
<sequence>MPDKRKATMPTPSSKRPRISYDGDDDDGSSTASYERPRQHPLYGQKSAFPGLDDRGNELRYDDPEDGLEYLRMVRSEANSLPVLFSTTTQTTDPPNIVSNTRRDLKPVGPNNPPLPAGFYEDEAYIAPVEDLKEEKAANSPSNLDELYPDAQRSYNNLLRHRFILLRSTLRCSPPAGAIDTLDNDHPISLPRKAGSAHKTWRRLLVTVEPRMVQLASMDMESVLEVLEILARMMSDVVRGDDIQRVRRIGAWAWGLLGKCREVGQLSTREVGVVRSLGKRAATILRKVQELENDDYEEDDEYSATDTPKGETNQGSIIEDEKDTKEQAQQGSTVQKEEATRQATQPEPTVRNEEESKQEELAEAAEAQDSSMVDASLEESGLEAAKARLQARLQNNSDSVDAPASCDDTEEDDWSIQTHALLDMIITVVAIPNTTLSNTSPPYTVYHITLRLPLRSFTVPKRYSDFSTFHSTLISQTNAPPPAPLPSKTWFSKTVSNERLREDRRRGLEKYLRAINESDDGRWRTSPAWRAFLNLPTAVASTGTGSTNTSTRLHAAITDPAATNAPITDPTLWLDYYRDMKNHLHDARLQLSRRDQETTPQKQHESSAHAKGSLVRAGTMITTLDDGLKNLGRGDKSSESQASSSLGGGEIRRRKDLLINARKEKDGLEDLLHAMATKSRLDHTVASIQDKGALINAGNGVGDSSSGRRTPARTGRVLGKETERTRELDNDGVLQLQRQMMQSQDDNVDELRKIIIRQRELGTHINEELEVQNDMLRLADEEADMFVHALFSFCTCFDLSLTEMSRLKSKMDIGRKRIGKIS</sequence>
<feature type="compositionally biased region" description="Basic and acidic residues" evidence="1">
    <location>
        <begin position="594"/>
        <end position="608"/>
    </location>
</feature>
<feature type="compositionally biased region" description="Basic and acidic residues" evidence="1">
    <location>
        <begin position="626"/>
        <end position="638"/>
    </location>
</feature>
<dbReference type="EMBL" id="CAJVNV010000599">
    <property type="protein sequence ID" value="CAG8249843.1"/>
    <property type="molecule type" value="Genomic_DNA"/>
</dbReference>
<gene>
    <name evidence="4" type="ORF">PNAL_LOCUS8695</name>
</gene>
<accession>A0A9W4I723</accession>
<feature type="region of interest" description="Disordered" evidence="1">
    <location>
        <begin position="594"/>
        <end position="649"/>
    </location>
</feature>
<evidence type="ECO:0000259" key="2">
    <source>
        <dbReference type="PROSITE" id="PS50192"/>
    </source>
</evidence>
<proteinExistence type="predicted"/>
<evidence type="ECO:0008006" key="6">
    <source>
        <dbReference type="Google" id="ProtNLM"/>
    </source>
</evidence>